<feature type="transmembrane region" description="Helical" evidence="2">
    <location>
        <begin position="57"/>
        <end position="78"/>
    </location>
</feature>
<evidence type="ECO:0008006" key="5">
    <source>
        <dbReference type="Google" id="ProtNLM"/>
    </source>
</evidence>
<evidence type="ECO:0000256" key="1">
    <source>
        <dbReference type="SAM" id="MobiDB-lite"/>
    </source>
</evidence>
<dbReference type="InterPro" id="IPR025187">
    <property type="entry name" value="DUF4112"/>
</dbReference>
<keyword evidence="2" id="KW-0472">Membrane</keyword>
<accession>A0A1M5LBC8</accession>
<dbReference type="AlphaFoldDB" id="A0A1M5LBC8"/>
<keyword evidence="2" id="KW-1133">Transmembrane helix</keyword>
<dbReference type="Pfam" id="PF13430">
    <property type="entry name" value="DUF4112"/>
    <property type="match status" value="1"/>
</dbReference>
<name>A0A1M5LBC8_9GAMM</name>
<feature type="transmembrane region" description="Helical" evidence="2">
    <location>
        <begin position="150"/>
        <end position="173"/>
    </location>
</feature>
<dbReference type="STRING" id="490188.SAMN04488068_0811"/>
<gene>
    <name evidence="3" type="ORF">SAMN04488068_0811</name>
</gene>
<dbReference type="Proteomes" id="UP000199758">
    <property type="component" value="Unassembled WGS sequence"/>
</dbReference>
<keyword evidence="4" id="KW-1185">Reference proteome</keyword>
<dbReference type="PANTHER" id="PTHR35519:SF2">
    <property type="entry name" value="PH DOMAIN PROTEIN"/>
    <property type="match status" value="1"/>
</dbReference>
<dbReference type="PANTHER" id="PTHR35519">
    <property type="entry name" value="MEMBRANE PROTEINS"/>
    <property type="match status" value="1"/>
</dbReference>
<dbReference type="RefSeq" id="WP_072894384.1">
    <property type="nucleotide sequence ID" value="NZ_FQWZ01000002.1"/>
</dbReference>
<feature type="region of interest" description="Disordered" evidence="1">
    <location>
        <begin position="1"/>
        <end position="26"/>
    </location>
</feature>
<evidence type="ECO:0000256" key="2">
    <source>
        <dbReference type="SAM" id="Phobius"/>
    </source>
</evidence>
<sequence>MNTSRRPSPAAGASTPHDPEHARRRAAARQRVARLAQWLDGLIAIPGTRLRFGIDSLIGLIPGVGDVAGMLLGGVILVEGLRAGAPNHVVVRMLSNTLLDGLVGAVPLLGDLFDFAFRSNARNARLLLDHLDGQERQAQAPAAPVRRGPLLLLVLLVPLVVLSLAIYGMVAVFQHLYR</sequence>
<dbReference type="EMBL" id="FQWZ01000002">
    <property type="protein sequence ID" value="SHG62414.1"/>
    <property type="molecule type" value="Genomic_DNA"/>
</dbReference>
<proteinExistence type="predicted"/>
<evidence type="ECO:0000313" key="4">
    <source>
        <dbReference type="Proteomes" id="UP000199758"/>
    </source>
</evidence>
<dbReference type="OrthoDB" id="513552at2"/>
<evidence type="ECO:0000313" key="3">
    <source>
        <dbReference type="EMBL" id="SHG62414.1"/>
    </source>
</evidence>
<keyword evidence="2" id="KW-0812">Transmembrane</keyword>
<organism evidence="3 4">
    <name type="scientific">Hydrocarboniphaga daqingensis</name>
    <dbReference type="NCBI Taxonomy" id="490188"/>
    <lineage>
        <taxon>Bacteria</taxon>
        <taxon>Pseudomonadati</taxon>
        <taxon>Pseudomonadota</taxon>
        <taxon>Gammaproteobacteria</taxon>
        <taxon>Nevskiales</taxon>
        <taxon>Nevskiaceae</taxon>
        <taxon>Hydrocarboniphaga</taxon>
    </lineage>
</organism>
<protein>
    <recommendedName>
        <fullName evidence="5">DUF4112 domain-containing protein</fullName>
    </recommendedName>
</protein>
<reference evidence="3 4" key="1">
    <citation type="submission" date="2016-11" db="EMBL/GenBank/DDBJ databases">
        <authorList>
            <person name="Jaros S."/>
            <person name="Januszkiewicz K."/>
            <person name="Wedrychowicz H."/>
        </authorList>
    </citation>
    <scope>NUCLEOTIDE SEQUENCE [LARGE SCALE GENOMIC DNA]</scope>
    <source>
        <strain evidence="3 4">CGMCC 1.7049</strain>
    </source>
</reference>